<keyword evidence="1" id="KW-0732">Signal</keyword>
<evidence type="ECO:0000313" key="5">
    <source>
        <dbReference type="EMBL" id="CAI4008181.1"/>
    </source>
</evidence>
<evidence type="ECO:0000259" key="4">
    <source>
        <dbReference type="PROSITE" id="PS51164"/>
    </source>
</evidence>
<feature type="domain" description="CBM1" evidence="4">
    <location>
        <begin position="576"/>
        <end position="612"/>
    </location>
</feature>
<dbReference type="Pfam" id="PF00734">
    <property type="entry name" value="CBM_1"/>
    <property type="match status" value="2"/>
</dbReference>
<dbReference type="InterPro" id="IPR000254">
    <property type="entry name" value="CBD"/>
</dbReference>
<dbReference type="PROSITE" id="PS00562">
    <property type="entry name" value="CBM1_1"/>
    <property type="match status" value="1"/>
</dbReference>
<protein>
    <submittedName>
        <fullName evidence="6">Tubulin beta chain (Beta-tubulin)</fullName>
    </submittedName>
</protein>
<reference evidence="5" key="1">
    <citation type="submission" date="2022-10" db="EMBL/GenBank/DDBJ databases">
        <authorList>
            <person name="Chen Y."/>
            <person name="Dougan E. K."/>
            <person name="Chan C."/>
            <person name="Rhodes N."/>
            <person name="Thang M."/>
        </authorList>
    </citation>
    <scope>NUCLEOTIDE SEQUENCE</scope>
</reference>
<dbReference type="SUPFAM" id="SSF57180">
    <property type="entry name" value="Cellulose-binding domain"/>
    <property type="match status" value="2"/>
</dbReference>
<evidence type="ECO:0000259" key="3">
    <source>
        <dbReference type="PROSITE" id="PS50948"/>
    </source>
</evidence>
<dbReference type="GO" id="GO:0005576">
    <property type="term" value="C:extracellular region"/>
    <property type="evidence" value="ECO:0007669"/>
    <property type="project" value="InterPro"/>
</dbReference>
<dbReference type="GO" id="GO:0005975">
    <property type="term" value="P:carbohydrate metabolic process"/>
    <property type="evidence" value="ECO:0007669"/>
    <property type="project" value="InterPro"/>
</dbReference>
<feature type="domain" description="Apple" evidence="3">
    <location>
        <begin position="447"/>
        <end position="520"/>
    </location>
</feature>
<evidence type="ECO:0000256" key="2">
    <source>
        <dbReference type="SAM" id="MobiDB-lite"/>
    </source>
</evidence>
<sequence>MALFDRRLLSYFDDGGTIGSGTFQDRICDYQQDLCDIERELLKYQHLLGIQRVKVKARDRRHWKPATRAVREDGAETDLGSIQNVVTQPHQAEHRSSFSLLEPPASTASHSSSVHGRQTPSEALSSEAKRGSRRLSKADGPGVEKPVMSGSVTSHKASALHVELGRVAVSMAATSRSIQTSLLVLWLLHLATAEKTCNGCTAGVGLLQKLGCFDTATFNDERLCQTVLPDGFSNLAAMWAGGKVDTAAWVAFDPLCRKSPRQHVMVVPGVPYDWYPVDGGDGRACRGATSHDNQASYYSVVSGIPSIDLCKDECLKHSNCSGVEFSGTRCEVWTRPEGIQASIPLENFQCWSYQPSLFEAVDGGLDRRCEGTSDLDVVQQGIQTISQCKLQCVTTPACKGIEFEGVGGTCKLLTRPDAIASSTAAPGYSCYRLEFYQADPLVAEAACRGAHVNDNQAAYFKVMENTGSIDECKQSCREEAACQGIEFAGTHCHLAMSETGEVWVRPEGIEAVKPLSNSKCLKYSAGTVPSTTATTESTTATTMTTTESTTTTTVLTMASTTESVTTTEATTTSAKECRKGYDQCGGKGYTGKTCCIYGWDCIVQNEFYSQCRPTTGTTTTVPLDCTAPGTEFATRYRQCGGRNWNGPRCCENGDICVFDNEYYSGCKPPNSTTTAGSITTTTQQTTQSSAVT</sequence>
<dbReference type="EMBL" id="CAMXCT020004223">
    <property type="protein sequence ID" value="CAL1161556.1"/>
    <property type="molecule type" value="Genomic_DNA"/>
</dbReference>
<dbReference type="Proteomes" id="UP001152797">
    <property type="component" value="Unassembled WGS sequence"/>
</dbReference>
<dbReference type="EMBL" id="CAMXCT010004223">
    <property type="protein sequence ID" value="CAI4008181.1"/>
    <property type="molecule type" value="Genomic_DNA"/>
</dbReference>
<feature type="region of interest" description="Disordered" evidence="2">
    <location>
        <begin position="92"/>
        <end position="149"/>
    </location>
</feature>
<evidence type="ECO:0000256" key="1">
    <source>
        <dbReference type="ARBA" id="ARBA00022729"/>
    </source>
</evidence>
<dbReference type="PROSITE" id="PS51164">
    <property type="entry name" value="CBM1_2"/>
    <property type="match status" value="2"/>
</dbReference>
<dbReference type="InterPro" id="IPR035971">
    <property type="entry name" value="CBD_sf"/>
</dbReference>
<dbReference type="OrthoDB" id="10035502at2759"/>
<keyword evidence="7" id="KW-1185">Reference proteome</keyword>
<gene>
    <name evidence="5" type="ORF">C1SCF055_LOCUS33645</name>
</gene>
<accession>A0A9P1DDA7</accession>
<dbReference type="PROSITE" id="PS50948">
    <property type="entry name" value="PAN"/>
    <property type="match status" value="1"/>
</dbReference>
<evidence type="ECO:0000313" key="6">
    <source>
        <dbReference type="EMBL" id="CAL4795493.1"/>
    </source>
</evidence>
<dbReference type="GO" id="GO:0030248">
    <property type="term" value="F:cellulose binding"/>
    <property type="evidence" value="ECO:0007669"/>
    <property type="project" value="InterPro"/>
</dbReference>
<dbReference type="InterPro" id="IPR003609">
    <property type="entry name" value="Pan_app"/>
</dbReference>
<dbReference type="SMART" id="SM00236">
    <property type="entry name" value="fCBD"/>
    <property type="match status" value="2"/>
</dbReference>
<reference evidence="6 7" key="2">
    <citation type="submission" date="2024-05" db="EMBL/GenBank/DDBJ databases">
        <authorList>
            <person name="Chen Y."/>
            <person name="Shah S."/>
            <person name="Dougan E. K."/>
            <person name="Thang M."/>
            <person name="Chan C."/>
        </authorList>
    </citation>
    <scope>NUCLEOTIDE SEQUENCE [LARGE SCALE GENOMIC DNA]</scope>
</reference>
<organism evidence="5">
    <name type="scientific">Cladocopium goreaui</name>
    <dbReference type="NCBI Taxonomy" id="2562237"/>
    <lineage>
        <taxon>Eukaryota</taxon>
        <taxon>Sar</taxon>
        <taxon>Alveolata</taxon>
        <taxon>Dinophyceae</taxon>
        <taxon>Suessiales</taxon>
        <taxon>Symbiodiniaceae</taxon>
        <taxon>Cladocopium</taxon>
    </lineage>
</organism>
<feature type="domain" description="CBM1" evidence="4">
    <location>
        <begin position="631"/>
        <end position="667"/>
    </location>
</feature>
<proteinExistence type="predicted"/>
<dbReference type="AlphaFoldDB" id="A0A9P1DDA7"/>
<name>A0A9P1DDA7_9DINO</name>
<evidence type="ECO:0000313" key="7">
    <source>
        <dbReference type="Proteomes" id="UP001152797"/>
    </source>
</evidence>
<dbReference type="EMBL" id="CAMXCT030004223">
    <property type="protein sequence ID" value="CAL4795493.1"/>
    <property type="molecule type" value="Genomic_DNA"/>
</dbReference>
<comment type="caution">
    <text evidence="5">The sequence shown here is derived from an EMBL/GenBank/DDBJ whole genome shotgun (WGS) entry which is preliminary data.</text>
</comment>
<feature type="compositionally biased region" description="Polar residues" evidence="2">
    <location>
        <begin position="106"/>
        <end position="124"/>
    </location>
</feature>